<sequence>MVVLNATIVTIALPSAQQDLGMSDANRLRLTPLMAGRVPGLR</sequence>
<dbReference type="RefSeq" id="WP_306979600.1">
    <property type="nucleotide sequence ID" value="NZ_JAUSZV010000005.1"/>
</dbReference>
<evidence type="ECO:0008006" key="3">
    <source>
        <dbReference type="Google" id="ProtNLM"/>
    </source>
</evidence>
<evidence type="ECO:0000313" key="1">
    <source>
        <dbReference type="EMBL" id="MDQ0909645.1"/>
    </source>
</evidence>
<organism evidence="1 2">
    <name type="scientific">Streptomyces canus</name>
    <dbReference type="NCBI Taxonomy" id="58343"/>
    <lineage>
        <taxon>Bacteria</taxon>
        <taxon>Bacillati</taxon>
        <taxon>Actinomycetota</taxon>
        <taxon>Actinomycetes</taxon>
        <taxon>Kitasatosporales</taxon>
        <taxon>Streptomycetaceae</taxon>
        <taxon>Streptomyces</taxon>
        <taxon>Streptomyces aurantiacus group</taxon>
    </lineage>
</organism>
<dbReference type="AlphaFoldDB" id="A0AAW8FK35"/>
<gene>
    <name evidence="1" type="ORF">QFZ22_005630</name>
</gene>
<proteinExistence type="predicted"/>
<reference evidence="1" key="1">
    <citation type="submission" date="2023-07" db="EMBL/GenBank/DDBJ databases">
        <title>Comparative genomics of wheat-associated soil bacteria to identify genetic determinants of phenazine resistance.</title>
        <authorList>
            <person name="Mouncey N."/>
        </authorList>
    </citation>
    <scope>NUCLEOTIDE SEQUENCE</scope>
    <source>
        <strain evidence="1">V4I22</strain>
    </source>
</reference>
<dbReference type="Proteomes" id="UP001234216">
    <property type="component" value="Unassembled WGS sequence"/>
</dbReference>
<name>A0AAW8FK35_9ACTN</name>
<evidence type="ECO:0000313" key="2">
    <source>
        <dbReference type="Proteomes" id="UP001234216"/>
    </source>
</evidence>
<accession>A0AAW8FK35</accession>
<dbReference type="EMBL" id="JAUSZV010000005">
    <property type="protein sequence ID" value="MDQ0909645.1"/>
    <property type="molecule type" value="Genomic_DNA"/>
</dbReference>
<comment type="caution">
    <text evidence="1">The sequence shown here is derived from an EMBL/GenBank/DDBJ whole genome shotgun (WGS) entry which is preliminary data.</text>
</comment>
<protein>
    <recommendedName>
        <fullName evidence="3">Major facilitator superfamily (MFS) profile domain-containing protein</fullName>
    </recommendedName>
</protein>